<name>A0A8H5HBG4_9AGAR</name>
<dbReference type="CDD" id="cd17039">
    <property type="entry name" value="Ubl_ubiquitin_like"/>
    <property type="match status" value="1"/>
</dbReference>
<gene>
    <name evidence="7" type="ORF">D9757_008231</name>
</gene>
<sequence length="299" mass="31802">MADQAEHAFIKTFVNTISTQAISYGDDYQQPPENSLRKIPVLPISVPEPPARKETVSSSAATLNLTIKSTKPPVTYALAGIHPTDTIAAIKQHLFATHPTAPAPDAQRLLLKGKALADNKLLKEYTVNDGDTINLMVKPGVEWNAASVASPVPKSATSQTPQLSSNSSLLEGTPTSSSTSSSGKKHQRIPSVVLSPSPANDDDLDKSPKRDVLLPLDTNELDLGPSSPVLRATLGTYHLMISNPAFWEKMLALLRAEFTSEADALTAFECFLAASKGDISVSDIAKIRDHVGVIGMAGT</sequence>
<dbReference type="GO" id="GO:0016020">
    <property type="term" value="C:membrane"/>
    <property type="evidence" value="ECO:0007669"/>
    <property type="project" value="UniProtKB-SubCell"/>
</dbReference>
<protein>
    <recommendedName>
        <fullName evidence="6">Ubiquitin-like domain-containing protein</fullName>
    </recommendedName>
</protein>
<evidence type="ECO:0000256" key="5">
    <source>
        <dbReference type="SAM" id="MobiDB-lite"/>
    </source>
</evidence>
<keyword evidence="4" id="KW-0472">Membrane</keyword>
<keyword evidence="3" id="KW-1133">Transmembrane helix</keyword>
<dbReference type="InterPro" id="IPR000626">
    <property type="entry name" value="Ubiquitin-like_dom"/>
</dbReference>
<keyword evidence="8" id="KW-1185">Reference proteome</keyword>
<evidence type="ECO:0000259" key="6">
    <source>
        <dbReference type="PROSITE" id="PS50053"/>
    </source>
</evidence>
<dbReference type="InterPro" id="IPR039751">
    <property type="entry name" value="HERPUD1/2"/>
</dbReference>
<evidence type="ECO:0000256" key="4">
    <source>
        <dbReference type="ARBA" id="ARBA00023136"/>
    </source>
</evidence>
<dbReference type="PANTHER" id="PTHR12943:SF27">
    <property type="entry name" value="HOMOCYSTEINE-INDUCED ENDOPLASMIC RETICULUM PROTEIN, ISOFORM A"/>
    <property type="match status" value="1"/>
</dbReference>
<accession>A0A8H5HBG4</accession>
<evidence type="ECO:0000256" key="3">
    <source>
        <dbReference type="ARBA" id="ARBA00022989"/>
    </source>
</evidence>
<feature type="region of interest" description="Disordered" evidence="5">
    <location>
        <begin position="152"/>
        <end position="210"/>
    </location>
</feature>
<evidence type="ECO:0000313" key="8">
    <source>
        <dbReference type="Proteomes" id="UP000518752"/>
    </source>
</evidence>
<comment type="subcellular location">
    <subcellularLocation>
        <location evidence="1">Membrane</location>
    </subcellularLocation>
</comment>
<proteinExistence type="predicted"/>
<evidence type="ECO:0000256" key="2">
    <source>
        <dbReference type="ARBA" id="ARBA00022692"/>
    </source>
</evidence>
<dbReference type="Gene3D" id="3.10.20.90">
    <property type="entry name" value="Phosphatidylinositol 3-kinase Catalytic Subunit, Chain A, domain 1"/>
    <property type="match status" value="1"/>
</dbReference>
<dbReference type="SMART" id="SM00213">
    <property type="entry name" value="UBQ"/>
    <property type="match status" value="1"/>
</dbReference>
<comment type="caution">
    <text evidence="7">The sequence shown here is derived from an EMBL/GenBank/DDBJ whole genome shotgun (WGS) entry which is preliminary data.</text>
</comment>
<dbReference type="OrthoDB" id="428577at2759"/>
<dbReference type="EMBL" id="JAACJN010000065">
    <property type="protein sequence ID" value="KAF5380248.1"/>
    <property type="molecule type" value="Genomic_DNA"/>
</dbReference>
<evidence type="ECO:0000313" key="7">
    <source>
        <dbReference type="EMBL" id="KAF5380248.1"/>
    </source>
</evidence>
<feature type="compositionally biased region" description="Low complexity" evidence="5">
    <location>
        <begin position="167"/>
        <end position="182"/>
    </location>
</feature>
<dbReference type="SUPFAM" id="SSF54236">
    <property type="entry name" value="Ubiquitin-like"/>
    <property type="match status" value="1"/>
</dbReference>
<dbReference type="Proteomes" id="UP000518752">
    <property type="component" value="Unassembled WGS sequence"/>
</dbReference>
<organism evidence="7 8">
    <name type="scientific">Collybiopsis confluens</name>
    <dbReference type="NCBI Taxonomy" id="2823264"/>
    <lineage>
        <taxon>Eukaryota</taxon>
        <taxon>Fungi</taxon>
        <taxon>Dikarya</taxon>
        <taxon>Basidiomycota</taxon>
        <taxon>Agaricomycotina</taxon>
        <taxon>Agaricomycetes</taxon>
        <taxon>Agaricomycetidae</taxon>
        <taxon>Agaricales</taxon>
        <taxon>Marasmiineae</taxon>
        <taxon>Omphalotaceae</taxon>
        <taxon>Collybiopsis</taxon>
    </lineage>
</organism>
<keyword evidence="2" id="KW-0812">Transmembrane</keyword>
<reference evidence="7 8" key="1">
    <citation type="journal article" date="2020" name="ISME J.">
        <title>Uncovering the hidden diversity of litter-decomposition mechanisms in mushroom-forming fungi.</title>
        <authorList>
            <person name="Floudas D."/>
            <person name="Bentzer J."/>
            <person name="Ahren D."/>
            <person name="Johansson T."/>
            <person name="Persson P."/>
            <person name="Tunlid A."/>
        </authorList>
    </citation>
    <scope>NUCLEOTIDE SEQUENCE [LARGE SCALE GENOMIC DNA]</scope>
    <source>
        <strain evidence="7 8">CBS 406.79</strain>
    </source>
</reference>
<dbReference type="GO" id="GO:0030968">
    <property type="term" value="P:endoplasmic reticulum unfolded protein response"/>
    <property type="evidence" value="ECO:0007669"/>
    <property type="project" value="TreeGrafter"/>
</dbReference>
<dbReference type="PROSITE" id="PS50053">
    <property type="entry name" value="UBIQUITIN_2"/>
    <property type="match status" value="1"/>
</dbReference>
<dbReference type="Pfam" id="PF00240">
    <property type="entry name" value="ubiquitin"/>
    <property type="match status" value="1"/>
</dbReference>
<feature type="domain" description="Ubiquitin-like" evidence="6">
    <location>
        <begin position="63"/>
        <end position="138"/>
    </location>
</feature>
<dbReference type="PANTHER" id="PTHR12943">
    <property type="entry name" value="HOMOCYSTEINE-RESPONSIVE ENDOPLASMIC RETICULUM-RESIDENT UNIQUITIN-LIKE DOMAIN HERPUD PROTEIN FAMILY MEMBER"/>
    <property type="match status" value="1"/>
</dbReference>
<evidence type="ECO:0000256" key="1">
    <source>
        <dbReference type="ARBA" id="ARBA00004370"/>
    </source>
</evidence>
<dbReference type="InterPro" id="IPR029071">
    <property type="entry name" value="Ubiquitin-like_domsf"/>
</dbReference>
<dbReference type="AlphaFoldDB" id="A0A8H5HBG4"/>